<gene>
    <name evidence="2" type="ORF">S06H3_47825</name>
</gene>
<comment type="caution">
    <text evidence="2">The sequence shown here is derived from an EMBL/GenBank/DDBJ whole genome shotgun (WGS) entry which is preliminary data.</text>
</comment>
<sequence length="32" mass="3431">MTVLVTGGTGTLGRELIHNLVARGQKVRILAR</sequence>
<dbReference type="SUPFAM" id="SSF51735">
    <property type="entry name" value="NAD(P)-binding Rossmann-fold domains"/>
    <property type="match status" value="1"/>
</dbReference>
<dbReference type="Pfam" id="PF08659">
    <property type="entry name" value="KR"/>
    <property type="match status" value="1"/>
</dbReference>
<name>X1Q1Q8_9ZZZZ</name>
<protein>
    <recommendedName>
        <fullName evidence="1">Ketoreductase (KR) domain-containing protein</fullName>
    </recommendedName>
</protein>
<dbReference type="EMBL" id="BARV01030072">
    <property type="protein sequence ID" value="GAI37169.1"/>
    <property type="molecule type" value="Genomic_DNA"/>
</dbReference>
<reference evidence="2" key="1">
    <citation type="journal article" date="2014" name="Front. Microbiol.">
        <title>High frequency of phylogenetically diverse reductive dehalogenase-homologous genes in deep subseafloor sedimentary metagenomes.</title>
        <authorList>
            <person name="Kawai M."/>
            <person name="Futagami T."/>
            <person name="Toyoda A."/>
            <person name="Takaki Y."/>
            <person name="Nishi S."/>
            <person name="Hori S."/>
            <person name="Arai W."/>
            <person name="Tsubouchi T."/>
            <person name="Morono Y."/>
            <person name="Uchiyama I."/>
            <person name="Ito T."/>
            <person name="Fujiyama A."/>
            <person name="Inagaki F."/>
            <person name="Takami H."/>
        </authorList>
    </citation>
    <scope>NUCLEOTIDE SEQUENCE</scope>
    <source>
        <strain evidence="2">Expedition CK06-06</strain>
    </source>
</reference>
<dbReference type="InterPro" id="IPR013968">
    <property type="entry name" value="PKS_KR"/>
</dbReference>
<feature type="domain" description="Ketoreductase (KR)" evidence="1">
    <location>
        <begin position="2"/>
        <end position="26"/>
    </location>
</feature>
<dbReference type="AlphaFoldDB" id="X1Q1Q8"/>
<dbReference type="InterPro" id="IPR036291">
    <property type="entry name" value="NAD(P)-bd_dom_sf"/>
</dbReference>
<accession>X1Q1Q8</accession>
<organism evidence="2">
    <name type="scientific">marine sediment metagenome</name>
    <dbReference type="NCBI Taxonomy" id="412755"/>
    <lineage>
        <taxon>unclassified sequences</taxon>
        <taxon>metagenomes</taxon>
        <taxon>ecological metagenomes</taxon>
    </lineage>
</organism>
<evidence type="ECO:0000313" key="2">
    <source>
        <dbReference type="EMBL" id="GAI37169.1"/>
    </source>
</evidence>
<feature type="non-terminal residue" evidence="2">
    <location>
        <position position="32"/>
    </location>
</feature>
<evidence type="ECO:0000259" key="1">
    <source>
        <dbReference type="Pfam" id="PF08659"/>
    </source>
</evidence>
<proteinExistence type="predicted"/>
<dbReference type="Gene3D" id="3.40.50.720">
    <property type="entry name" value="NAD(P)-binding Rossmann-like Domain"/>
    <property type="match status" value="1"/>
</dbReference>